<accession>A0A8X6X5L6</accession>
<evidence type="ECO:0000313" key="1">
    <source>
        <dbReference type="EMBL" id="GFY47438.1"/>
    </source>
</evidence>
<proteinExistence type="predicted"/>
<dbReference type="OrthoDB" id="10571930at2759"/>
<evidence type="ECO:0000313" key="2">
    <source>
        <dbReference type="Proteomes" id="UP000886998"/>
    </source>
</evidence>
<dbReference type="EMBL" id="BMAV01005949">
    <property type="protein sequence ID" value="GFY47438.1"/>
    <property type="molecule type" value="Genomic_DNA"/>
</dbReference>
<name>A0A8X6X5L6_9ARAC</name>
<keyword evidence="2" id="KW-1185">Reference proteome</keyword>
<organism evidence="1 2">
    <name type="scientific">Trichonephila inaurata madagascariensis</name>
    <dbReference type="NCBI Taxonomy" id="2747483"/>
    <lineage>
        <taxon>Eukaryota</taxon>
        <taxon>Metazoa</taxon>
        <taxon>Ecdysozoa</taxon>
        <taxon>Arthropoda</taxon>
        <taxon>Chelicerata</taxon>
        <taxon>Arachnida</taxon>
        <taxon>Araneae</taxon>
        <taxon>Araneomorphae</taxon>
        <taxon>Entelegynae</taxon>
        <taxon>Araneoidea</taxon>
        <taxon>Nephilidae</taxon>
        <taxon>Trichonephila</taxon>
        <taxon>Trichonephila inaurata</taxon>
    </lineage>
</organism>
<dbReference type="AlphaFoldDB" id="A0A8X6X5L6"/>
<dbReference type="Proteomes" id="UP000886998">
    <property type="component" value="Unassembled WGS sequence"/>
</dbReference>
<protein>
    <submittedName>
        <fullName evidence="1">Uncharacterized protein</fullName>
    </submittedName>
</protein>
<gene>
    <name evidence="1" type="ORF">TNIN_57981</name>
</gene>
<sequence length="105" mass="11361">MTIRPSVIALITIRSRFRHPGFGKPGALQLQLMAFHSETRGRSSSTSQLHPRGAGVGNLVVVFTAGFCALCREEPTPGSGAPTFLPSHWSASLILLGKWFEGRDE</sequence>
<reference evidence="1" key="1">
    <citation type="submission" date="2020-08" db="EMBL/GenBank/DDBJ databases">
        <title>Multicomponent nature underlies the extraordinary mechanical properties of spider dragline silk.</title>
        <authorList>
            <person name="Kono N."/>
            <person name="Nakamura H."/>
            <person name="Mori M."/>
            <person name="Yoshida Y."/>
            <person name="Ohtoshi R."/>
            <person name="Malay A.D."/>
            <person name="Moran D.A.P."/>
            <person name="Tomita M."/>
            <person name="Numata K."/>
            <person name="Arakawa K."/>
        </authorList>
    </citation>
    <scope>NUCLEOTIDE SEQUENCE</scope>
</reference>
<comment type="caution">
    <text evidence="1">The sequence shown here is derived from an EMBL/GenBank/DDBJ whole genome shotgun (WGS) entry which is preliminary data.</text>
</comment>